<dbReference type="GO" id="GO:0003700">
    <property type="term" value="F:DNA-binding transcription factor activity"/>
    <property type="evidence" value="ECO:0007669"/>
    <property type="project" value="InterPro"/>
</dbReference>
<evidence type="ECO:0000256" key="4">
    <source>
        <dbReference type="ARBA" id="ARBA00023163"/>
    </source>
</evidence>
<feature type="domain" description="HTH lysR-type" evidence="5">
    <location>
        <begin position="6"/>
        <end position="63"/>
    </location>
</feature>
<dbReference type="FunFam" id="1.10.10.10:FF:000001">
    <property type="entry name" value="LysR family transcriptional regulator"/>
    <property type="match status" value="1"/>
</dbReference>
<dbReference type="GO" id="GO:0006351">
    <property type="term" value="P:DNA-templated transcription"/>
    <property type="evidence" value="ECO:0007669"/>
    <property type="project" value="TreeGrafter"/>
</dbReference>
<keyword evidence="4" id="KW-0804">Transcription</keyword>
<dbReference type="Pfam" id="PF03466">
    <property type="entry name" value="LysR_substrate"/>
    <property type="match status" value="1"/>
</dbReference>
<evidence type="ECO:0000313" key="6">
    <source>
        <dbReference type="EMBL" id="SET66501.1"/>
    </source>
</evidence>
<dbReference type="Gene3D" id="3.40.190.290">
    <property type="match status" value="1"/>
</dbReference>
<dbReference type="EMBL" id="FOIA01000056">
    <property type="protein sequence ID" value="SET66501.1"/>
    <property type="molecule type" value="Genomic_DNA"/>
</dbReference>
<reference evidence="7" key="1">
    <citation type="submission" date="2016-10" db="EMBL/GenBank/DDBJ databases">
        <authorList>
            <person name="Varghese N."/>
            <person name="Submissions S."/>
        </authorList>
    </citation>
    <scope>NUCLEOTIDE SEQUENCE [LARGE SCALE GENOMIC DNA]</scope>
    <source>
        <strain evidence="7">Nm71</strain>
    </source>
</reference>
<dbReference type="OrthoDB" id="5293066at2"/>
<keyword evidence="3 6" id="KW-0238">DNA-binding</keyword>
<evidence type="ECO:0000256" key="2">
    <source>
        <dbReference type="ARBA" id="ARBA00023015"/>
    </source>
</evidence>
<dbReference type="SUPFAM" id="SSF53850">
    <property type="entry name" value="Periplasmic binding protein-like II"/>
    <property type="match status" value="1"/>
</dbReference>
<dbReference type="PANTHER" id="PTHR30537:SF26">
    <property type="entry name" value="GLYCINE CLEAVAGE SYSTEM TRANSCRIPTIONAL ACTIVATOR"/>
    <property type="match status" value="1"/>
</dbReference>
<gene>
    <name evidence="6" type="ORF">SAMN05216326_1565</name>
</gene>
<evidence type="ECO:0000256" key="3">
    <source>
        <dbReference type="ARBA" id="ARBA00023125"/>
    </source>
</evidence>
<keyword evidence="7" id="KW-1185">Reference proteome</keyword>
<sequence>MFTHLPHLNQVRGFEAAARLGSFKAAGEELNLSPTAISHQIANLEDKLGILLFERRTRSVILTREGSKLAQAAHQALQQLSTALEEISNTKSVLRITTTTSFASMWLVPNLASFQEKYPEIQIEIKTGEDLIDINRDRRIDLAIRYGKYDEKNAHMIKLVTEHFGAYATEDYLNRHKDLKVGTLIETQWKNKNLPSITWRNWLQAFRPDMPIPKISCFDQEHHAIQAALAGQGVVLVSSVLAKMAIQQGWLKPLDGNCSMPGFTYYLLVSPFSGELRKVIAFTEWLVEELSENT</sequence>
<name>A0A1I0G9A3_9PROT</name>
<dbReference type="InterPro" id="IPR036388">
    <property type="entry name" value="WH-like_DNA-bd_sf"/>
</dbReference>
<dbReference type="Pfam" id="PF00126">
    <property type="entry name" value="HTH_1"/>
    <property type="match status" value="1"/>
</dbReference>
<dbReference type="InterPro" id="IPR005119">
    <property type="entry name" value="LysR_subst-bd"/>
</dbReference>
<dbReference type="RefSeq" id="WP_090661991.1">
    <property type="nucleotide sequence ID" value="NZ_FOIA01000056.1"/>
</dbReference>
<dbReference type="Proteomes" id="UP000199345">
    <property type="component" value="Unassembled WGS sequence"/>
</dbReference>
<dbReference type="InterPro" id="IPR058163">
    <property type="entry name" value="LysR-type_TF_proteobact-type"/>
</dbReference>
<evidence type="ECO:0000256" key="1">
    <source>
        <dbReference type="ARBA" id="ARBA00009437"/>
    </source>
</evidence>
<dbReference type="InterPro" id="IPR036390">
    <property type="entry name" value="WH_DNA-bd_sf"/>
</dbReference>
<organism evidence="6 7">
    <name type="scientific">Nitrosomonas marina</name>
    <dbReference type="NCBI Taxonomy" id="917"/>
    <lineage>
        <taxon>Bacteria</taxon>
        <taxon>Pseudomonadati</taxon>
        <taxon>Pseudomonadota</taxon>
        <taxon>Betaproteobacteria</taxon>
        <taxon>Nitrosomonadales</taxon>
        <taxon>Nitrosomonadaceae</taxon>
        <taxon>Nitrosomonas</taxon>
    </lineage>
</organism>
<dbReference type="SUPFAM" id="SSF46785">
    <property type="entry name" value="Winged helix' DNA-binding domain"/>
    <property type="match status" value="1"/>
</dbReference>
<accession>A0A1I0G9A3</accession>
<keyword evidence="2" id="KW-0805">Transcription regulation</keyword>
<proteinExistence type="inferred from homology"/>
<dbReference type="Gene3D" id="1.10.10.10">
    <property type="entry name" value="Winged helix-like DNA-binding domain superfamily/Winged helix DNA-binding domain"/>
    <property type="match status" value="1"/>
</dbReference>
<dbReference type="InterPro" id="IPR000847">
    <property type="entry name" value="LysR_HTH_N"/>
</dbReference>
<dbReference type="GO" id="GO:0043565">
    <property type="term" value="F:sequence-specific DNA binding"/>
    <property type="evidence" value="ECO:0007669"/>
    <property type="project" value="TreeGrafter"/>
</dbReference>
<dbReference type="AlphaFoldDB" id="A0A1I0G9A3"/>
<evidence type="ECO:0000259" key="5">
    <source>
        <dbReference type="PROSITE" id="PS50931"/>
    </source>
</evidence>
<evidence type="ECO:0000313" key="7">
    <source>
        <dbReference type="Proteomes" id="UP000199345"/>
    </source>
</evidence>
<dbReference type="PROSITE" id="PS50931">
    <property type="entry name" value="HTH_LYSR"/>
    <property type="match status" value="1"/>
</dbReference>
<dbReference type="PRINTS" id="PR00039">
    <property type="entry name" value="HTHLYSR"/>
</dbReference>
<comment type="similarity">
    <text evidence="1">Belongs to the LysR transcriptional regulatory family.</text>
</comment>
<dbReference type="PANTHER" id="PTHR30537">
    <property type="entry name" value="HTH-TYPE TRANSCRIPTIONAL REGULATOR"/>
    <property type="match status" value="1"/>
</dbReference>
<protein>
    <submittedName>
        <fullName evidence="6">DNA-binding transcriptional regulator, LysR family</fullName>
    </submittedName>
</protein>